<dbReference type="Gene3D" id="2.60.40.10">
    <property type="entry name" value="Immunoglobulins"/>
    <property type="match status" value="1"/>
</dbReference>
<dbReference type="HOGENOM" id="CLU_1682723_0_0_2"/>
<keyword evidence="2" id="KW-1185">Reference proteome</keyword>
<dbReference type="Proteomes" id="UP000001992">
    <property type="component" value="Chromosome"/>
</dbReference>
<dbReference type="EnsemblBacteria" id="ABQ87943">
    <property type="protein sequence ID" value="ABQ87943"/>
    <property type="gene ID" value="Msm_1738"/>
</dbReference>
<dbReference type="EMBL" id="CP000678">
    <property type="protein sequence ID" value="ABQ87943.1"/>
    <property type="molecule type" value="Genomic_DNA"/>
</dbReference>
<dbReference type="eggNOG" id="arCOG10876">
    <property type="taxonomic scope" value="Archaea"/>
</dbReference>
<dbReference type="BioCyc" id="MSMI420247:GHWZ-1780-MONOMER"/>
<dbReference type="KEGG" id="msi:Msm_1738"/>
<protein>
    <submittedName>
        <fullName evidence="1">Putative adhesin-like protein</fullName>
    </submittedName>
</protein>
<dbReference type="SUPFAM" id="SSF49373">
    <property type="entry name" value="Invasin/intimin cell-adhesion fragments"/>
    <property type="match status" value="1"/>
</dbReference>
<reference evidence="1 2" key="1">
    <citation type="journal article" date="2007" name="Proc. Natl. Acad. Sci. U.S.A.">
        <title>Genomic and metabolic adaptations of Methanobrevibacter smithii to the human gut.</title>
        <authorList>
            <person name="Samuel B.S."/>
            <person name="Hansen E.E."/>
            <person name="Manchester J.K."/>
            <person name="Coutinho P.M."/>
            <person name="Henrissat B."/>
            <person name="Fulton R."/>
            <person name="Latreille P."/>
            <person name="Kim K."/>
            <person name="Wilson R.K."/>
            <person name="Gordon J.I."/>
        </authorList>
    </citation>
    <scope>NUCLEOTIDE SEQUENCE [LARGE SCALE GENOMIC DNA]</scope>
    <source>
        <strain evidence="2">ATCC 35061 / DSM 861 / OCM 144 / PS</strain>
    </source>
</reference>
<evidence type="ECO:0000313" key="2">
    <source>
        <dbReference type="Proteomes" id="UP000001992"/>
    </source>
</evidence>
<dbReference type="AlphaFoldDB" id="A5UP15"/>
<proteinExistence type="predicted"/>
<gene>
    <name evidence="1" type="ordered locus">Msm_1738</name>
</gene>
<evidence type="ECO:0000313" key="1">
    <source>
        <dbReference type="EMBL" id="ABQ87943.1"/>
    </source>
</evidence>
<sequence length="156" mass="17134">MGIVFISVICIDTHESTGFSVKSSDTLKDGDAYSVELCDSKGNPIANQNISISFGSNSFNLTTDENGIAVLKTSNVPAGEYGIKIRYEINIHHKNTSAAHHTFILKTGETQSLDEILQRKKYRIVEYNYMGDMESALVEDSNGKKWIMGGDGFTSV</sequence>
<dbReference type="RefSeq" id="WP_011954736.1">
    <property type="nucleotide sequence ID" value="NC_009515.1"/>
</dbReference>
<accession>A5UP15</accession>
<dbReference type="PATRIC" id="fig|420247.28.peg.1727"/>
<dbReference type="InterPro" id="IPR013783">
    <property type="entry name" value="Ig-like_fold"/>
</dbReference>
<organism evidence="1 2">
    <name type="scientific">Methanobrevibacter smithii (strain ATCC 35061 / DSM 861 / OCM 144 / PS)</name>
    <dbReference type="NCBI Taxonomy" id="420247"/>
    <lineage>
        <taxon>Archaea</taxon>
        <taxon>Methanobacteriati</taxon>
        <taxon>Methanobacteriota</taxon>
        <taxon>Methanomada group</taxon>
        <taxon>Methanobacteria</taxon>
        <taxon>Methanobacteriales</taxon>
        <taxon>Methanobacteriaceae</taxon>
        <taxon>Methanobrevibacter</taxon>
    </lineage>
</organism>
<dbReference type="InterPro" id="IPR008964">
    <property type="entry name" value="Invasin/intimin_cell_adhesion"/>
</dbReference>
<name>A5UP15_METS3</name>
<dbReference type="GeneID" id="78818380"/>